<evidence type="ECO:0000256" key="4">
    <source>
        <dbReference type="ARBA" id="ARBA00022723"/>
    </source>
</evidence>
<dbReference type="SMART" id="SM00028">
    <property type="entry name" value="TPR"/>
    <property type="match status" value="3"/>
</dbReference>
<dbReference type="GO" id="GO:0032259">
    <property type="term" value="P:methylation"/>
    <property type="evidence" value="ECO:0007669"/>
    <property type="project" value="UniProtKB-KW"/>
</dbReference>
<dbReference type="GO" id="GO:0008276">
    <property type="term" value="F:protein methyltransferase activity"/>
    <property type="evidence" value="ECO:0007669"/>
    <property type="project" value="UniProtKB-ARBA"/>
</dbReference>
<dbReference type="InterPro" id="IPR011990">
    <property type="entry name" value="TPR-like_helical_dom_sf"/>
</dbReference>
<evidence type="ECO:0000256" key="9">
    <source>
        <dbReference type="ARBA" id="ARBA00093680"/>
    </source>
</evidence>
<dbReference type="PROSITE" id="PS50280">
    <property type="entry name" value="SET"/>
    <property type="match status" value="1"/>
</dbReference>
<dbReference type="InterPro" id="IPR001214">
    <property type="entry name" value="SET_dom"/>
</dbReference>
<accession>A0AAN9TNR1</accession>
<dbReference type="GO" id="GO:0005634">
    <property type="term" value="C:nucleus"/>
    <property type="evidence" value="ECO:0007669"/>
    <property type="project" value="TreeGrafter"/>
</dbReference>
<dbReference type="PROSITE" id="PS50865">
    <property type="entry name" value="ZF_MYND_2"/>
    <property type="match status" value="1"/>
</dbReference>
<comment type="function">
    <text evidence="7">Protein-lysine N-methyltransferase. Monomethylates PRMT5, modulating its transcriptional activity. May also act as a histone methyltransferase. Plays a critical role in cardiac development. Acts as a key epigenetic regulator of gene expression during cardiac development via its dual activities as a methyltransferase and negative regulator of HDAC1.</text>
</comment>
<evidence type="ECO:0000256" key="5">
    <source>
        <dbReference type="ARBA" id="ARBA00022771"/>
    </source>
</evidence>
<dbReference type="EMBL" id="JBBCAQ010000010">
    <property type="protein sequence ID" value="KAK7601318.1"/>
    <property type="molecule type" value="Genomic_DNA"/>
</dbReference>
<keyword evidence="6" id="KW-0862">Zinc</keyword>
<dbReference type="GO" id="GO:0008170">
    <property type="term" value="F:N-methyltransferase activity"/>
    <property type="evidence" value="ECO:0007669"/>
    <property type="project" value="UniProtKB-ARBA"/>
</dbReference>
<evidence type="ECO:0000259" key="12">
    <source>
        <dbReference type="PROSITE" id="PS50280"/>
    </source>
</evidence>
<dbReference type="GO" id="GO:0042051">
    <property type="term" value="P:compound eye photoreceptor development"/>
    <property type="evidence" value="ECO:0007669"/>
    <property type="project" value="TreeGrafter"/>
</dbReference>
<keyword evidence="5 10" id="KW-0863">Zinc-finger</keyword>
<dbReference type="PANTHER" id="PTHR46165:SF7">
    <property type="entry name" value="SET AND MYND DOMAIN-CONTAINING PROTEIN 4"/>
    <property type="match status" value="1"/>
</dbReference>
<evidence type="ECO:0000313" key="15">
    <source>
        <dbReference type="Proteomes" id="UP001367676"/>
    </source>
</evidence>
<dbReference type="AlphaFoldDB" id="A0AAN9TNR1"/>
<organism evidence="14 15">
    <name type="scientific">Parthenolecanium corni</name>
    <dbReference type="NCBI Taxonomy" id="536013"/>
    <lineage>
        <taxon>Eukaryota</taxon>
        <taxon>Metazoa</taxon>
        <taxon>Ecdysozoa</taxon>
        <taxon>Arthropoda</taxon>
        <taxon>Hexapoda</taxon>
        <taxon>Insecta</taxon>
        <taxon>Pterygota</taxon>
        <taxon>Neoptera</taxon>
        <taxon>Paraneoptera</taxon>
        <taxon>Hemiptera</taxon>
        <taxon>Sternorrhyncha</taxon>
        <taxon>Coccoidea</taxon>
        <taxon>Coccidae</taxon>
        <taxon>Parthenolecanium</taxon>
    </lineage>
</organism>
<dbReference type="GO" id="GO:0042826">
    <property type="term" value="F:histone deacetylase binding"/>
    <property type="evidence" value="ECO:0007669"/>
    <property type="project" value="TreeGrafter"/>
</dbReference>
<evidence type="ECO:0000256" key="10">
    <source>
        <dbReference type="PROSITE-ProRule" id="PRU00134"/>
    </source>
</evidence>
<evidence type="ECO:0000259" key="13">
    <source>
        <dbReference type="PROSITE" id="PS50865"/>
    </source>
</evidence>
<evidence type="ECO:0000256" key="3">
    <source>
        <dbReference type="ARBA" id="ARBA00022691"/>
    </source>
</evidence>
<dbReference type="PANTHER" id="PTHR46165">
    <property type="entry name" value="SET AND MYND DOMAIN-CONTAINING PROTEIN 4"/>
    <property type="match status" value="1"/>
</dbReference>
<name>A0AAN9TNR1_9HEMI</name>
<dbReference type="Pfam" id="PF01753">
    <property type="entry name" value="zf-MYND"/>
    <property type="match status" value="1"/>
</dbReference>
<feature type="domain" description="MYND-type" evidence="13">
    <location>
        <begin position="363"/>
        <end position="402"/>
    </location>
</feature>
<dbReference type="GO" id="GO:0008270">
    <property type="term" value="F:zinc ion binding"/>
    <property type="evidence" value="ECO:0007669"/>
    <property type="project" value="UniProtKB-KW"/>
</dbReference>
<evidence type="ECO:0000256" key="2">
    <source>
        <dbReference type="ARBA" id="ARBA00022679"/>
    </source>
</evidence>
<dbReference type="SUPFAM" id="SSF48452">
    <property type="entry name" value="TPR-like"/>
    <property type="match status" value="1"/>
</dbReference>
<dbReference type="SUPFAM" id="SSF82199">
    <property type="entry name" value="SET domain"/>
    <property type="match status" value="1"/>
</dbReference>
<keyword evidence="4" id="KW-0479">Metal-binding</keyword>
<keyword evidence="3" id="KW-0949">S-adenosyl-L-methionine</keyword>
<dbReference type="InterPro" id="IPR044421">
    <property type="entry name" value="SMYD4_SET"/>
</dbReference>
<reference evidence="14 15" key="1">
    <citation type="submission" date="2024-03" db="EMBL/GenBank/DDBJ databases">
        <title>Adaptation during the transition from Ophiocordyceps entomopathogen to insect associate is accompanied by gene loss and intensified selection.</title>
        <authorList>
            <person name="Ward C.M."/>
            <person name="Onetto C.A."/>
            <person name="Borneman A.R."/>
        </authorList>
    </citation>
    <scope>NUCLEOTIDE SEQUENCE [LARGE SCALE GENOMIC DNA]</scope>
    <source>
        <strain evidence="14">AWRI1</strain>
        <tissue evidence="14">Single Adult Female</tissue>
    </source>
</reference>
<keyword evidence="1" id="KW-0489">Methyltransferase</keyword>
<sequence length="748" mass="86991">MEPMELNLISGTRPGTYRDEQTRKDEVSVSPPEFGSPFLIKLSAFSLPVFPSKINGFRLLAFGFQLASELWSPPLLVRREEWCALRMANFSPVKNDLKHFHNEFRASVTEQQFKQFKALKSNKKKILFVARLEKCFTYPVRAQINQGKNFEEAKLMKNKGNIEFQKENYFSAFWFYSQAILKSSLNDPGASEESVVYFANRSACLYHMKKYELALKDIDFALKNNYPVHLSHKLLDRKARCFLALKKHDLAIKAFRSTISALDESKLSTEKRQKWQKDIQIMLLMLQKNHQVKFTDTKGESKKEIKNTCNSKYEAMKANIDIEYSQKMGRYARAKSDIKAGDIVLVEEPHCALLLDTYRETHCHNCFKRIEVLYPCTTCDQIMFCSEKCAAYAISTYHQTECPILSTLWKANVSVVCLMALRMITQHPIEFFLQKKNNLLNNRKNQIEEYHSSNYEAVCTLIGHESEREPEDMMNRIFLTLFLLQCLRKTSYLQKNSTPSNENEKSNHLNDEEILIAQLILHHLQILQFNAHEVSELVIQNNKTQTLDSKFIGGALYPTLALFNHSCNPGVVRYFKGTKVIVRAIRNIRAGEMVDENYGPIFATTKKFERQQTLQERYWFTCECEACINNWPTVDEMNNAIIRLRCTNTKCHGFISLDPNNDQFFIKCKLCLENNNILKALKTLQETDDMFIEAKNSEKSNPEKALKEFLRILKSLDTTLVLPSKDYYICQEEIRTCYLMMGNRFQQN</sequence>
<dbReference type="GO" id="GO:0005737">
    <property type="term" value="C:cytoplasm"/>
    <property type="evidence" value="ECO:0007669"/>
    <property type="project" value="TreeGrafter"/>
</dbReference>
<comment type="caution">
    <text evidence="14">The sequence shown here is derived from an EMBL/GenBank/DDBJ whole genome shotgun (WGS) entry which is preliminary data.</text>
</comment>
<protein>
    <recommendedName>
        <fullName evidence="8">Protein-lysine N-methyltransferase SMYD4</fullName>
    </recommendedName>
    <alternativeName>
        <fullName evidence="9">SET and MYND domain-containing protein 4</fullName>
    </alternativeName>
</protein>
<evidence type="ECO:0000256" key="11">
    <source>
        <dbReference type="SAM" id="MobiDB-lite"/>
    </source>
</evidence>
<dbReference type="SUPFAM" id="SSF144232">
    <property type="entry name" value="HIT/MYND zinc finger-like"/>
    <property type="match status" value="1"/>
</dbReference>
<dbReference type="InterPro" id="IPR046341">
    <property type="entry name" value="SET_dom_sf"/>
</dbReference>
<dbReference type="Proteomes" id="UP001367676">
    <property type="component" value="Unassembled WGS sequence"/>
</dbReference>
<dbReference type="Gene3D" id="1.10.220.160">
    <property type="match status" value="1"/>
</dbReference>
<evidence type="ECO:0000313" key="14">
    <source>
        <dbReference type="EMBL" id="KAK7601318.1"/>
    </source>
</evidence>
<evidence type="ECO:0000256" key="7">
    <source>
        <dbReference type="ARBA" id="ARBA00093423"/>
    </source>
</evidence>
<dbReference type="GO" id="GO:0008757">
    <property type="term" value="F:S-adenosylmethionine-dependent methyltransferase activity"/>
    <property type="evidence" value="ECO:0007669"/>
    <property type="project" value="UniProtKB-ARBA"/>
</dbReference>
<evidence type="ECO:0000256" key="1">
    <source>
        <dbReference type="ARBA" id="ARBA00022603"/>
    </source>
</evidence>
<dbReference type="InterPro" id="IPR019734">
    <property type="entry name" value="TPR_rpt"/>
</dbReference>
<gene>
    <name evidence="14" type="ORF">V9T40_008759</name>
</gene>
<dbReference type="InterPro" id="IPR002893">
    <property type="entry name" value="Znf_MYND"/>
</dbReference>
<evidence type="ECO:0000256" key="6">
    <source>
        <dbReference type="ARBA" id="ARBA00022833"/>
    </source>
</evidence>
<dbReference type="Gene3D" id="6.10.140.2220">
    <property type="match status" value="1"/>
</dbReference>
<feature type="compositionally biased region" description="Basic and acidic residues" evidence="11">
    <location>
        <begin position="16"/>
        <end position="27"/>
    </location>
</feature>
<dbReference type="InterPro" id="IPR052097">
    <property type="entry name" value="SET-MYND_domain_protein"/>
</dbReference>
<feature type="region of interest" description="Disordered" evidence="11">
    <location>
        <begin position="1"/>
        <end position="29"/>
    </location>
</feature>
<dbReference type="Pfam" id="PF00856">
    <property type="entry name" value="SET"/>
    <property type="match status" value="1"/>
</dbReference>
<feature type="domain" description="SET" evidence="12">
    <location>
        <begin position="318"/>
        <end position="599"/>
    </location>
</feature>
<evidence type="ECO:0000256" key="8">
    <source>
        <dbReference type="ARBA" id="ARBA00093635"/>
    </source>
</evidence>
<dbReference type="Gene3D" id="1.25.40.10">
    <property type="entry name" value="Tetratricopeptide repeat domain"/>
    <property type="match status" value="1"/>
</dbReference>
<keyword evidence="15" id="KW-1185">Reference proteome</keyword>
<keyword evidence="2" id="KW-0808">Transferase</keyword>
<dbReference type="Gene3D" id="2.170.270.10">
    <property type="entry name" value="SET domain"/>
    <property type="match status" value="1"/>
</dbReference>
<dbReference type="CDD" id="cd10536">
    <property type="entry name" value="SET_SMYD4"/>
    <property type="match status" value="1"/>
</dbReference>
<proteinExistence type="predicted"/>